<dbReference type="EMBL" id="HACG01036925">
    <property type="protein sequence ID" value="CEK83790.1"/>
    <property type="molecule type" value="Transcribed_RNA"/>
</dbReference>
<proteinExistence type="predicted"/>
<organism evidence="1">
    <name type="scientific">Arion vulgaris</name>
    <dbReference type="NCBI Taxonomy" id="1028688"/>
    <lineage>
        <taxon>Eukaryota</taxon>
        <taxon>Metazoa</taxon>
        <taxon>Spiralia</taxon>
        <taxon>Lophotrochozoa</taxon>
        <taxon>Mollusca</taxon>
        <taxon>Gastropoda</taxon>
        <taxon>Heterobranchia</taxon>
        <taxon>Euthyneura</taxon>
        <taxon>Panpulmonata</taxon>
        <taxon>Eupulmonata</taxon>
        <taxon>Stylommatophora</taxon>
        <taxon>Helicina</taxon>
        <taxon>Arionoidea</taxon>
        <taxon>Arionidae</taxon>
        <taxon>Arion</taxon>
    </lineage>
</organism>
<evidence type="ECO:0000313" key="1">
    <source>
        <dbReference type="EMBL" id="CEK83790.1"/>
    </source>
</evidence>
<name>A0A0B7AV86_9EUPU</name>
<gene>
    <name evidence="1" type="primary">ORF139021</name>
</gene>
<sequence>MYKTKFKVVRHKIKLCEYYLSLPWTQRELMMMMTLELLQSGENLPLTVKLLEFD</sequence>
<dbReference type="AlphaFoldDB" id="A0A0B7AV86"/>
<reference evidence="1" key="1">
    <citation type="submission" date="2014-12" db="EMBL/GenBank/DDBJ databases">
        <title>Insight into the proteome of Arion vulgaris.</title>
        <authorList>
            <person name="Aradska J."/>
            <person name="Bulat T."/>
            <person name="Smidak R."/>
            <person name="Sarate P."/>
            <person name="Gangsoo J."/>
            <person name="Sialana F."/>
            <person name="Bilban M."/>
            <person name="Lubec G."/>
        </authorList>
    </citation>
    <scope>NUCLEOTIDE SEQUENCE</scope>
    <source>
        <tissue evidence="1">Skin</tissue>
    </source>
</reference>
<accession>A0A0B7AV86</accession>
<protein>
    <submittedName>
        <fullName evidence="1">Uncharacterized protein</fullName>
    </submittedName>
</protein>